<evidence type="ECO:0000313" key="2">
    <source>
        <dbReference type="Proteomes" id="UP000029669"/>
    </source>
</evidence>
<dbReference type="SUPFAM" id="SSF89550">
    <property type="entry name" value="PHP domain-like"/>
    <property type="match status" value="1"/>
</dbReference>
<dbReference type="OrthoDB" id="9810135at2"/>
<evidence type="ECO:0000313" key="1">
    <source>
        <dbReference type="EMBL" id="AIS52403.1"/>
    </source>
</evidence>
<evidence type="ECO:0008006" key="3">
    <source>
        <dbReference type="Google" id="ProtNLM"/>
    </source>
</evidence>
<sequence length="391" mass="43941">MKCHVDLHVHLGRSATGVPIKIAASKNLTVLNILERCMIKGIDVVGIVDGASPPILEELKKYVEEGILSLIDGGGLRYKDKVTLILGSEIEIAKEGRGSPHLICYFKNLEKISKFSHEISKYVKNINLSSQRCSLKSAEVFEIANRFEGIVIPAHVFTPFKSYYGSTTDRLSYVFKDYYQYIHALELGLSADSDMADQIEELADKTFLSNSDAHSLEKIGREFNVFDIEEANFEEILLALKRQGGRKIAKNYGLNPKLGKYHRTFCLDCGYIATEDPPIKKCLRCGSNNVVLGVKDRIMEIRDYETRHPHFRPDYVYQIPLEFVPNIGKKTIEKLLNHFGNELYALHYASYEELEKVIGPLNASNILKARNGEIEISSGGGGIYGKVTIDK</sequence>
<dbReference type="Proteomes" id="UP000029669">
    <property type="component" value="Chromosome"/>
</dbReference>
<organism evidence="1 2">
    <name type="scientific">Thermoanaerobacter kivui</name>
    <name type="common">Acetogenium kivui</name>
    <dbReference type="NCBI Taxonomy" id="2325"/>
    <lineage>
        <taxon>Bacteria</taxon>
        <taxon>Bacillati</taxon>
        <taxon>Bacillota</taxon>
        <taxon>Clostridia</taxon>
        <taxon>Thermoanaerobacterales</taxon>
        <taxon>Thermoanaerobacteraceae</taxon>
        <taxon>Thermoanaerobacter</taxon>
    </lineage>
</organism>
<dbReference type="HOGENOM" id="CLU_060249_0_0_9"/>
<accession>A0A097ARG8</accession>
<name>A0A097ARG8_THEKI</name>
<dbReference type="PANTHER" id="PTHR40084">
    <property type="entry name" value="PHOSPHOHYDROLASE, PHP FAMILY"/>
    <property type="match status" value="1"/>
</dbReference>
<dbReference type="STRING" id="2325.TKV_c12320"/>
<gene>
    <name evidence="1" type="ORF">TKV_c12320</name>
</gene>
<proteinExistence type="predicted"/>
<keyword evidence="2" id="KW-1185">Reference proteome</keyword>
<dbReference type="RefSeq" id="WP_049685164.1">
    <property type="nucleotide sequence ID" value="NZ_CP009170.1"/>
</dbReference>
<dbReference type="eggNOG" id="COG1379">
    <property type="taxonomic scope" value="Bacteria"/>
</dbReference>
<dbReference type="Gene3D" id="1.10.150.20">
    <property type="entry name" value="5' to 3' exonuclease, C-terminal subdomain"/>
    <property type="match status" value="1"/>
</dbReference>
<dbReference type="SUPFAM" id="SSF47781">
    <property type="entry name" value="RuvA domain 2-like"/>
    <property type="match status" value="1"/>
</dbReference>
<dbReference type="InterPro" id="IPR010994">
    <property type="entry name" value="RuvA_2-like"/>
</dbReference>
<dbReference type="Gene3D" id="3.20.20.140">
    <property type="entry name" value="Metal-dependent hydrolases"/>
    <property type="match status" value="1"/>
</dbReference>
<dbReference type="EMBL" id="CP009170">
    <property type="protein sequence ID" value="AIS52403.1"/>
    <property type="molecule type" value="Genomic_DNA"/>
</dbReference>
<dbReference type="KEGG" id="tki:TKV_c12320"/>
<dbReference type="InterPro" id="IPR016195">
    <property type="entry name" value="Pol/histidinol_Pase-like"/>
</dbReference>
<dbReference type="AlphaFoldDB" id="A0A097ARG8"/>
<protein>
    <recommendedName>
        <fullName evidence="3">TIGR00375 family protein</fullName>
    </recommendedName>
</protein>
<dbReference type="CDD" id="cd19067">
    <property type="entry name" value="PfuEndoQ-like"/>
    <property type="match status" value="1"/>
</dbReference>
<reference evidence="2" key="1">
    <citation type="journal article" date="2015" name="Genome Announc.">
        <title>Whole-Genome Sequences of 80 Environmental and Clinical Isolates of Burkholderia pseudomallei.</title>
        <authorList>
            <person name="Johnson S.L."/>
            <person name="Baker A.L."/>
            <person name="Chain P.S."/>
            <person name="Currie B.J."/>
            <person name="Daligault H.E."/>
            <person name="Davenport K.W."/>
            <person name="Davis C.B."/>
            <person name="Inglis T.J."/>
            <person name="Kaestli M."/>
            <person name="Koren S."/>
            <person name="Mayo M."/>
            <person name="Merritt A.J."/>
            <person name="Price E.P."/>
            <person name="Sarovich D.S."/>
            <person name="Warner J."/>
            <person name="Rosovitz M.J."/>
        </authorList>
    </citation>
    <scope>NUCLEOTIDE SEQUENCE [LARGE SCALE GENOMIC DNA]</scope>
    <source>
        <strain evidence="2">DSM 2030</strain>
    </source>
</reference>
<dbReference type="Pfam" id="PF13263">
    <property type="entry name" value="PHP_C"/>
    <property type="match status" value="1"/>
</dbReference>
<dbReference type="PANTHER" id="PTHR40084:SF1">
    <property type="entry name" value="PHOSPHOTRANSFERASE"/>
    <property type="match status" value="1"/>
</dbReference>